<protein>
    <recommendedName>
        <fullName evidence="3">Phospholipid scramblase</fullName>
    </recommendedName>
</protein>
<keyword evidence="2" id="KW-1185">Reference proteome</keyword>
<accession>A0A5C7F5U0</accession>
<dbReference type="Proteomes" id="UP000321907">
    <property type="component" value="Unassembled WGS sequence"/>
</dbReference>
<evidence type="ECO:0000313" key="2">
    <source>
        <dbReference type="Proteomes" id="UP000321907"/>
    </source>
</evidence>
<organism evidence="1 2">
    <name type="scientific">Neolewinella aurantiaca</name>
    <dbReference type="NCBI Taxonomy" id="2602767"/>
    <lineage>
        <taxon>Bacteria</taxon>
        <taxon>Pseudomonadati</taxon>
        <taxon>Bacteroidota</taxon>
        <taxon>Saprospiria</taxon>
        <taxon>Saprospirales</taxon>
        <taxon>Lewinellaceae</taxon>
        <taxon>Neolewinella</taxon>
    </lineage>
</organism>
<dbReference type="AlphaFoldDB" id="A0A5C7F5U0"/>
<dbReference type="InterPro" id="IPR007612">
    <property type="entry name" value="LOR"/>
</dbReference>
<comment type="caution">
    <text evidence="1">The sequence shown here is derived from an EMBL/GenBank/DDBJ whole genome shotgun (WGS) entry which is preliminary data.</text>
</comment>
<evidence type="ECO:0008006" key="3">
    <source>
        <dbReference type="Google" id="ProtNLM"/>
    </source>
</evidence>
<reference evidence="1 2" key="1">
    <citation type="submission" date="2019-08" db="EMBL/GenBank/DDBJ databases">
        <title>Lewinella sp. strain SSH13 Genome sequencing and assembly.</title>
        <authorList>
            <person name="Kim I."/>
        </authorList>
    </citation>
    <scope>NUCLEOTIDE SEQUENCE [LARGE SCALE GENOMIC DNA]</scope>
    <source>
        <strain evidence="1 2">SSH13</strain>
    </source>
</reference>
<dbReference type="OrthoDB" id="703597at2"/>
<dbReference type="RefSeq" id="WP_147932678.1">
    <property type="nucleotide sequence ID" value="NZ_VOXD01000047.1"/>
</dbReference>
<evidence type="ECO:0000313" key="1">
    <source>
        <dbReference type="EMBL" id="TXF85423.1"/>
    </source>
</evidence>
<sequence length="198" mass="22783">MKNLNYPLTLKFKVAVINPQFSVADEMERPVAFVKQKAFKLKEDISVYKSAEQSNLLYKIKADRWLDYNASYSFLDSSGKESGRLVRKGARSLWKAEYELYDENGKQDLLIQEDNPWVRVADNFLGEIPFLGLLTGYLFNPTYNITRPDGTQVATFRKKPDLVSRAFTLEKNAAFEEGEETRLVLGVMMMVFLERARG</sequence>
<dbReference type="EMBL" id="VOXD01000047">
    <property type="protein sequence ID" value="TXF85423.1"/>
    <property type="molecule type" value="Genomic_DNA"/>
</dbReference>
<name>A0A5C7F5U0_9BACT</name>
<proteinExistence type="predicted"/>
<dbReference type="Pfam" id="PF04525">
    <property type="entry name" value="LOR"/>
    <property type="match status" value="1"/>
</dbReference>
<gene>
    <name evidence="1" type="ORF">FUA23_20640</name>
</gene>